<evidence type="ECO:0000313" key="1">
    <source>
        <dbReference type="EMBL" id="RAL11309.1"/>
    </source>
</evidence>
<proteinExistence type="predicted"/>
<reference evidence="1 2" key="1">
    <citation type="submission" date="2018-02" db="EMBL/GenBank/DDBJ databases">
        <title>The genomes of Aspergillus section Nigri reveals drivers in fungal speciation.</title>
        <authorList>
            <consortium name="DOE Joint Genome Institute"/>
            <person name="Vesth T.C."/>
            <person name="Nybo J."/>
            <person name="Theobald S."/>
            <person name="Brandl J."/>
            <person name="Frisvad J.C."/>
            <person name="Nielsen K.F."/>
            <person name="Lyhne E.K."/>
            <person name="Kogle M.E."/>
            <person name="Kuo A."/>
            <person name="Riley R."/>
            <person name="Clum A."/>
            <person name="Nolan M."/>
            <person name="Lipzen A."/>
            <person name="Salamov A."/>
            <person name="Henrissat B."/>
            <person name="Wiebenga A."/>
            <person name="De vries R.P."/>
            <person name="Grigoriev I.V."/>
            <person name="Mortensen U.H."/>
            <person name="Andersen M.R."/>
            <person name="Baker S.E."/>
        </authorList>
    </citation>
    <scope>NUCLEOTIDE SEQUENCE [LARGE SCALE GENOMIC DNA]</scope>
    <source>
        <strain evidence="1 2">CBS 101889</strain>
    </source>
</reference>
<protein>
    <submittedName>
        <fullName evidence="1">Uncharacterized protein</fullName>
    </submittedName>
</protein>
<gene>
    <name evidence="1" type="ORF">BO97DRAFT_100622</name>
</gene>
<name>A0A395HUV6_ASPHC</name>
<dbReference type="EMBL" id="KZ824289">
    <property type="protein sequence ID" value="RAL11309.1"/>
    <property type="molecule type" value="Genomic_DNA"/>
</dbReference>
<dbReference type="AlphaFoldDB" id="A0A395HUV6"/>
<sequence length="184" mass="20086">MLSIRSQVFLTLRTKLRNSGGFTSFALQSVPKESIRLCSLIVCLSIWMYVCTGGNMIPDLSVMAASRHSFSPFPFFFPSKTTVVHPHQSLSPSLSLSLQRQPVPNFHPPQHPRSVGGLLGGVISVLTSQCLPAIALPDSGQEHLRSLAPAALLSSWPLILMLQPVLPSFLTCLETHVKCQDKLV</sequence>
<organism evidence="1 2">
    <name type="scientific">Aspergillus homomorphus (strain CBS 101889)</name>
    <dbReference type="NCBI Taxonomy" id="1450537"/>
    <lineage>
        <taxon>Eukaryota</taxon>
        <taxon>Fungi</taxon>
        <taxon>Dikarya</taxon>
        <taxon>Ascomycota</taxon>
        <taxon>Pezizomycotina</taxon>
        <taxon>Eurotiomycetes</taxon>
        <taxon>Eurotiomycetidae</taxon>
        <taxon>Eurotiales</taxon>
        <taxon>Aspergillaceae</taxon>
        <taxon>Aspergillus</taxon>
        <taxon>Aspergillus subgen. Circumdati</taxon>
    </lineage>
</organism>
<keyword evidence="2" id="KW-1185">Reference proteome</keyword>
<dbReference type="GeneID" id="37194122"/>
<dbReference type="VEuPathDB" id="FungiDB:BO97DRAFT_100622"/>
<evidence type="ECO:0000313" key="2">
    <source>
        <dbReference type="Proteomes" id="UP000248961"/>
    </source>
</evidence>
<dbReference type="RefSeq" id="XP_025550463.1">
    <property type="nucleotide sequence ID" value="XM_025689833.1"/>
</dbReference>
<dbReference type="Proteomes" id="UP000248961">
    <property type="component" value="Unassembled WGS sequence"/>
</dbReference>
<accession>A0A395HUV6</accession>